<organism evidence="2 3">
    <name type="scientific">Aspergillus versicolor CBS 583.65</name>
    <dbReference type="NCBI Taxonomy" id="1036611"/>
    <lineage>
        <taxon>Eukaryota</taxon>
        <taxon>Fungi</taxon>
        <taxon>Dikarya</taxon>
        <taxon>Ascomycota</taxon>
        <taxon>Pezizomycotina</taxon>
        <taxon>Eurotiomycetes</taxon>
        <taxon>Eurotiomycetidae</taxon>
        <taxon>Eurotiales</taxon>
        <taxon>Aspergillaceae</taxon>
        <taxon>Aspergillus</taxon>
        <taxon>Aspergillus subgen. Nidulantes</taxon>
    </lineage>
</organism>
<keyword evidence="3" id="KW-1185">Reference proteome</keyword>
<feature type="region of interest" description="Disordered" evidence="1">
    <location>
        <begin position="1"/>
        <end position="106"/>
    </location>
</feature>
<feature type="compositionally biased region" description="Basic and acidic residues" evidence="1">
    <location>
        <begin position="12"/>
        <end position="33"/>
    </location>
</feature>
<feature type="compositionally biased region" description="Polar residues" evidence="1">
    <location>
        <begin position="997"/>
        <end position="1018"/>
    </location>
</feature>
<feature type="compositionally biased region" description="Low complexity" evidence="1">
    <location>
        <begin position="983"/>
        <end position="995"/>
    </location>
</feature>
<dbReference type="PANTHER" id="PTHR33099">
    <property type="entry name" value="FE2OG DIOXYGENASE DOMAIN-CONTAINING PROTEIN"/>
    <property type="match status" value="1"/>
</dbReference>
<evidence type="ECO:0000313" key="2">
    <source>
        <dbReference type="EMBL" id="OJJ08835.1"/>
    </source>
</evidence>
<protein>
    <submittedName>
        <fullName evidence="2">Uncharacterized protein</fullName>
    </submittedName>
</protein>
<dbReference type="EMBL" id="KV878141">
    <property type="protein sequence ID" value="OJJ08835.1"/>
    <property type="molecule type" value="Genomic_DNA"/>
</dbReference>
<feature type="region of interest" description="Disordered" evidence="1">
    <location>
        <begin position="819"/>
        <end position="841"/>
    </location>
</feature>
<accession>A0A1L9Q4X8</accession>
<proteinExistence type="predicted"/>
<dbReference type="Proteomes" id="UP000184073">
    <property type="component" value="Unassembled WGS sequence"/>
</dbReference>
<dbReference type="RefSeq" id="XP_040674597.1">
    <property type="nucleotide sequence ID" value="XM_040808522.1"/>
</dbReference>
<feature type="compositionally biased region" description="Acidic residues" evidence="1">
    <location>
        <begin position="826"/>
        <end position="835"/>
    </location>
</feature>
<dbReference type="PANTHER" id="PTHR33099:SF7">
    <property type="entry name" value="MYND-TYPE DOMAIN-CONTAINING PROTEIN"/>
    <property type="match status" value="1"/>
</dbReference>
<evidence type="ECO:0000313" key="3">
    <source>
        <dbReference type="Proteomes" id="UP000184073"/>
    </source>
</evidence>
<reference evidence="3" key="1">
    <citation type="journal article" date="2017" name="Genome Biol.">
        <title>Comparative genomics reveals high biological diversity and specific adaptations in the industrially and medically important fungal genus Aspergillus.</title>
        <authorList>
            <person name="de Vries R.P."/>
            <person name="Riley R."/>
            <person name="Wiebenga A."/>
            <person name="Aguilar-Osorio G."/>
            <person name="Amillis S."/>
            <person name="Uchima C.A."/>
            <person name="Anderluh G."/>
            <person name="Asadollahi M."/>
            <person name="Askin M."/>
            <person name="Barry K."/>
            <person name="Battaglia E."/>
            <person name="Bayram O."/>
            <person name="Benocci T."/>
            <person name="Braus-Stromeyer S.A."/>
            <person name="Caldana C."/>
            <person name="Canovas D."/>
            <person name="Cerqueira G.C."/>
            <person name="Chen F."/>
            <person name="Chen W."/>
            <person name="Choi C."/>
            <person name="Clum A."/>
            <person name="Dos Santos R.A."/>
            <person name="Damasio A.R."/>
            <person name="Diallinas G."/>
            <person name="Emri T."/>
            <person name="Fekete E."/>
            <person name="Flipphi M."/>
            <person name="Freyberg S."/>
            <person name="Gallo A."/>
            <person name="Gournas C."/>
            <person name="Habgood R."/>
            <person name="Hainaut M."/>
            <person name="Harispe M.L."/>
            <person name="Henrissat B."/>
            <person name="Hilden K.S."/>
            <person name="Hope R."/>
            <person name="Hossain A."/>
            <person name="Karabika E."/>
            <person name="Karaffa L."/>
            <person name="Karanyi Z."/>
            <person name="Krasevec N."/>
            <person name="Kuo A."/>
            <person name="Kusch H."/>
            <person name="LaButti K."/>
            <person name="Lagendijk E.L."/>
            <person name="Lapidus A."/>
            <person name="Levasseur A."/>
            <person name="Lindquist E."/>
            <person name="Lipzen A."/>
            <person name="Logrieco A.F."/>
            <person name="MacCabe A."/>
            <person name="Maekelae M.R."/>
            <person name="Malavazi I."/>
            <person name="Melin P."/>
            <person name="Meyer V."/>
            <person name="Mielnichuk N."/>
            <person name="Miskei M."/>
            <person name="Molnar A.P."/>
            <person name="Mule G."/>
            <person name="Ngan C.Y."/>
            <person name="Orejas M."/>
            <person name="Orosz E."/>
            <person name="Ouedraogo J.P."/>
            <person name="Overkamp K.M."/>
            <person name="Park H.-S."/>
            <person name="Perrone G."/>
            <person name="Piumi F."/>
            <person name="Punt P.J."/>
            <person name="Ram A.F."/>
            <person name="Ramon A."/>
            <person name="Rauscher S."/>
            <person name="Record E."/>
            <person name="Riano-Pachon D.M."/>
            <person name="Robert V."/>
            <person name="Roehrig J."/>
            <person name="Ruller R."/>
            <person name="Salamov A."/>
            <person name="Salih N.S."/>
            <person name="Samson R.A."/>
            <person name="Sandor E."/>
            <person name="Sanguinetti M."/>
            <person name="Schuetze T."/>
            <person name="Sepcic K."/>
            <person name="Shelest E."/>
            <person name="Sherlock G."/>
            <person name="Sophianopoulou V."/>
            <person name="Squina F.M."/>
            <person name="Sun H."/>
            <person name="Susca A."/>
            <person name="Todd R.B."/>
            <person name="Tsang A."/>
            <person name="Unkles S.E."/>
            <person name="van de Wiele N."/>
            <person name="van Rossen-Uffink D."/>
            <person name="Oliveira J.V."/>
            <person name="Vesth T.C."/>
            <person name="Visser J."/>
            <person name="Yu J.-H."/>
            <person name="Zhou M."/>
            <person name="Andersen M.R."/>
            <person name="Archer D.B."/>
            <person name="Baker S.E."/>
            <person name="Benoit I."/>
            <person name="Brakhage A.A."/>
            <person name="Braus G.H."/>
            <person name="Fischer R."/>
            <person name="Frisvad J.C."/>
            <person name="Goldman G.H."/>
            <person name="Houbraken J."/>
            <person name="Oakley B."/>
            <person name="Pocsi I."/>
            <person name="Scazzocchio C."/>
            <person name="Seiboth B."/>
            <person name="vanKuyk P.A."/>
            <person name="Wortman J."/>
            <person name="Dyer P.S."/>
            <person name="Grigoriev I.V."/>
        </authorList>
    </citation>
    <scope>NUCLEOTIDE SEQUENCE [LARGE SCALE GENOMIC DNA]</scope>
    <source>
        <strain evidence="3">CBS 583.65</strain>
    </source>
</reference>
<feature type="region of interest" description="Disordered" evidence="1">
    <location>
        <begin position="978"/>
        <end position="1027"/>
    </location>
</feature>
<dbReference type="VEuPathDB" id="FungiDB:ASPVEDRAFT_156431"/>
<dbReference type="AlphaFoldDB" id="A0A1L9Q4X8"/>
<dbReference type="OrthoDB" id="27483at2759"/>
<sequence>MPPSTTARRRAKQEPLDIKSEANTEEPVKEERPGSIGPTATGASPPEKRETVAIKPDSATQQRVQDGPVKQERPGAALWNIPEHDEHQTSNETDSSEPTSDRVEPWDSAAAGPLFLSRDAFKVGFRHLLDNVEATGPFCASQYVEAATPQRPYCAPAIENALSDGQMTESYELGQWQFFSENPGWRRQVSLFAKEGLTKLGISQPDDVLARPEKLIAFKEGSFFMPETRPCNELESQEHFGTLAICLPSRHEGGDLMVSHSGQVETIATSLESDFQFSYTIFSALGRIRGTRLTSGYRVVLLYRLLHGPSKKALLHGNLRTDSLAEAVTRWTMCAERQTDFLHGQGLPPSTWFSSVKDLHFTLNTLRPEDKVRMAKLRRICNAEGCLILLAFLRFLIPGSKQEGDDSFSRTVDYPNLSHPTVPDFYIHLAKDLDGNTVFRGAEGNPSLPAYDLQDGVEPIAENGSRGPAIHRHYVHTVALVVPKPFYAPLLLSTAKAGNLCNPREVLKDIYREYQACPEKQKLRSQVSELCEIMASQDIMTSQHRRLTRDALLDVAPIALEIGKFDVVVKCLDVLGHRSERLAGDIGKAIYTHGVQQMQPVLENLWKVQTRSRLDGMSTLAGIRRAWDNSAGEQHTPDEIHAWFSRTFNMLLTRTGLTPELREIDGQELAFGVGLLTKSFVEENAVPFVRVNGHYNGFVVSFLTMLFRLTPERDGHDLDFITSVYRSLLPTLLQHFSILNGPPDGLRHSTISPSELIKPKSVVNLIEQMNILNLDITPVLSILERSITEFHHRHGIFLFFLQPLIESLSCYLRPGDLASASPASTDSEDTNDEVIESPAQTDSKEAKFIVRILKNYIQSYVGPPPPPPKPGATLRHFVEDSHAFEQDFPMGAQRRKHLQGKLPRTFVTDTIRTGSPHTLYVRKTVEWYTPHQHNWRTRAAEVRGRLHSMELLSPLLNAIGEDVYDGLVLLCEPLPSPAPGQVTSTLASSASNALNEIQPNRQSNSGPRGSSSPASTVPQKREFTELD</sequence>
<gene>
    <name evidence="2" type="ORF">ASPVEDRAFT_156431</name>
</gene>
<dbReference type="GeneID" id="63724033"/>
<name>A0A1L9Q4X8_ASPVE</name>
<evidence type="ECO:0000256" key="1">
    <source>
        <dbReference type="SAM" id="MobiDB-lite"/>
    </source>
</evidence>